<reference evidence="1" key="1">
    <citation type="submission" date="2018-03" db="EMBL/GenBank/DDBJ databases">
        <authorList>
            <person name="Guldener U."/>
        </authorList>
    </citation>
    <scope>NUCLEOTIDE SEQUENCE</scope>
</reference>
<protein>
    <submittedName>
        <fullName evidence="1">Uncharacterized protein</fullName>
    </submittedName>
</protein>
<evidence type="ECO:0000313" key="2">
    <source>
        <dbReference type="Proteomes" id="UP001187734"/>
    </source>
</evidence>
<accession>A0AAE8MEX2</accession>
<dbReference type="EMBL" id="ONZP01000342">
    <property type="protein sequence ID" value="SPJ81959.1"/>
    <property type="molecule type" value="Genomic_DNA"/>
</dbReference>
<proteinExistence type="predicted"/>
<keyword evidence="2" id="KW-1185">Reference proteome</keyword>
<gene>
    <name evidence="1" type="ORF">FTOL_09364</name>
</gene>
<comment type="caution">
    <text evidence="1">The sequence shown here is derived from an EMBL/GenBank/DDBJ whole genome shotgun (WGS) entry which is preliminary data.</text>
</comment>
<dbReference type="Proteomes" id="UP001187734">
    <property type="component" value="Unassembled WGS sequence"/>
</dbReference>
<evidence type="ECO:0000313" key="1">
    <source>
        <dbReference type="EMBL" id="SPJ81959.1"/>
    </source>
</evidence>
<organism evidence="1 2">
    <name type="scientific">Fusarium torulosum</name>
    <dbReference type="NCBI Taxonomy" id="33205"/>
    <lineage>
        <taxon>Eukaryota</taxon>
        <taxon>Fungi</taxon>
        <taxon>Dikarya</taxon>
        <taxon>Ascomycota</taxon>
        <taxon>Pezizomycotina</taxon>
        <taxon>Sordariomycetes</taxon>
        <taxon>Hypocreomycetidae</taxon>
        <taxon>Hypocreales</taxon>
        <taxon>Nectriaceae</taxon>
        <taxon>Fusarium</taxon>
    </lineage>
</organism>
<dbReference type="AlphaFoldDB" id="A0AAE8MEX2"/>
<sequence>MADTETSSINGAGSKPLLEAMTCTSETRRFHIPHTIRRWHVDTSLPSCLACARLQLACAGNHDVGLAHTHRGIAATF</sequence>
<name>A0AAE8MEX2_9HYPO</name>